<keyword evidence="4" id="KW-1185">Reference proteome</keyword>
<organism evidence="3 4">
    <name type="scientific">Protopolystoma xenopodis</name>
    <dbReference type="NCBI Taxonomy" id="117903"/>
    <lineage>
        <taxon>Eukaryota</taxon>
        <taxon>Metazoa</taxon>
        <taxon>Spiralia</taxon>
        <taxon>Lophotrochozoa</taxon>
        <taxon>Platyhelminthes</taxon>
        <taxon>Monogenea</taxon>
        <taxon>Polyopisthocotylea</taxon>
        <taxon>Polystomatidea</taxon>
        <taxon>Polystomatidae</taxon>
        <taxon>Protopolystoma</taxon>
    </lineage>
</organism>
<keyword evidence="1" id="KW-0677">Repeat</keyword>
<evidence type="ECO:0000313" key="4">
    <source>
        <dbReference type="Proteomes" id="UP000784294"/>
    </source>
</evidence>
<accession>A0A3S5AMA1</accession>
<comment type="caution">
    <text evidence="3">The sequence shown here is derived from an EMBL/GenBank/DDBJ whole genome shotgun (WGS) entry which is preliminary data.</text>
</comment>
<proteinExistence type="predicted"/>
<reference evidence="3" key="1">
    <citation type="submission" date="2018-11" db="EMBL/GenBank/DDBJ databases">
        <authorList>
            <consortium name="Pathogen Informatics"/>
        </authorList>
    </citation>
    <scope>NUCLEOTIDE SEQUENCE</scope>
</reference>
<gene>
    <name evidence="3" type="ORF">PXEA_LOCUS17127</name>
</gene>
<name>A0A3S5AMA1_9PLAT</name>
<dbReference type="InterPro" id="IPR055088">
    <property type="entry name" value="Fibulin_C"/>
</dbReference>
<feature type="domain" description="Fibulin C-terminal Ig-like" evidence="2">
    <location>
        <begin position="4"/>
        <end position="51"/>
    </location>
</feature>
<dbReference type="Proteomes" id="UP000784294">
    <property type="component" value="Unassembled WGS sequence"/>
</dbReference>
<dbReference type="EMBL" id="CAAALY010063304">
    <property type="protein sequence ID" value="VEL23687.1"/>
    <property type="molecule type" value="Genomic_DNA"/>
</dbReference>
<evidence type="ECO:0000256" key="1">
    <source>
        <dbReference type="ARBA" id="ARBA00022737"/>
    </source>
</evidence>
<evidence type="ECO:0000259" key="2">
    <source>
        <dbReference type="Pfam" id="PF22914"/>
    </source>
</evidence>
<dbReference type="OrthoDB" id="10022113at2759"/>
<protein>
    <recommendedName>
        <fullName evidence="2">Fibulin C-terminal Ig-like domain-containing protein</fullName>
    </recommendedName>
</protein>
<sequence>MSRTQSGIVELILKRRLPAPVDILVAIHLSVSRGSVQVGHSITKVYVFVTQTSRDRLDQLSRPGWRSALSGTRERYWSIRQRLARRMNLIRT</sequence>
<evidence type="ECO:0000313" key="3">
    <source>
        <dbReference type="EMBL" id="VEL23687.1"/>
    </source>
</evidence>
<dbReference type="Pfam" id="PF22914">
    <property type="entry name" value="Fibulin_C"/>
    <property type="match status" value="1"/>
</dbReference>
<dbReference type="AlphaFoldDB" id="A0A3S5AMA1"/>